<evidence type="ECO:0000256" key="5">
    <source>
        <dbReference type="ARBA" id="ARBA00022692"/>
    </source>
</evidence>
<dbReference type="AlphaFoldDB" id="A0A1T4VXT1"/>
<feature type="transmembrane region" description="Helical" evidence="9">
    <location>
        <begin position="136"/>
        <end position="157"/>
    </location>
</feature>
<keyword evidence="3" id="KW-0813">Transport</keyword>
<keyword evidence="6 9" id="KW-1133">Transmembrane helix</keyword>
<feature type="transmembrane region" description="Helical" evidence="9">
    <location>
        <begin position="194"/>
        <end position="215"/>
    </location>
</feature>
<organism evidence="10 11">
    <name type="scientific">Enterovibrio nigricans DSM 22720</name>
    <dbReference type="NCBI Taxonomy" id="1121868"/>
    <lineage>
        <taxon>Bacteria</taxon>
        <taxon>Pseudomonadati</taxon>
        <taxon>Pseudomonadota</taxon>
        <taxon>Gammaproteobacteria</taxon>
        <taxon>Vibrionales</taxon>
        <taxon>Vibrionaceae</taxon>
        <taxon>Enterovibrio</taxon>
    </lineage>
</organism>
<feature type="transmembrane region" description="Helical" evidence="9">
    <location>
        <begin position="416"/>
        <end position="437"/>
    </location>
</feature>
<dbReference type="InterPro" id="IPR051327">
    <property type="entry name" value="MATE_MepA_subfamily"/>
</dbReference>
<dbReference type="GO" id="GO:0015297">
    <property type="term" value="F:antiporter activity"/>
    <property type="evidence" value="ECO:0007669"/>
    <property type="project" value="InterPro"/>
</dbReference>
<evidence type="ECO:0000256" key="4">
    <source>
        <dbReference type="ARBA" id="ARBA00022475"/>
    </source>
</evidence>
<name>A0A1T4VXT1_9GAMM</name>
<evidence type="ECO:0000256" key="8">
    <source>
        <dbReference type="ARBA" id="ARBA00030855"/>
    </source>
</evidence>
<evidence type="ECO:0000313" key="11">
    <source>
        <dbReference type="Proteomes" id="UP000190162"/>
    </source>
</evidence>
<keyword evidence="5 9" id="KW-0812">Transmembrane</keyword>
<evidence type="ECO:0000256" key="9">
    <source>
        <dbReference type="SAM" id="Phobius"/>
    </source>
</evidence>
<feature type="transmembrane region" description="Helical" evidence="9">
    <location>
        <begin position="12"/>
        <end position="36"/>
    </location>
</feature>
<keyword evidence="7 9" id="KW-0472">Membrane</keyword>
<feature type="transmembrane region" description="Helical" evidence="9">
    <location>
        <begin position="236"/>
        <end position="263"/>
    </location>
</feature>
<keyword evidence="4" id="KW-1003">Cell membrane</keyword>
<feature type="transmembrane region" description="Helical" evidence="9">
    <location>
        <begin position="275"/>
        <end position="298"/>
    </location>
</feature>
<evidence type="ECO:0000256" key="6">
    <source>
        <dbReference type="ARBA" id="ARBA00022989"/>
    </source>
</evidence>
<dbReference type="GO" id="GO:0005886">
    <property type="term" value="C:plasma membrane"/>
    <property type="evidence" value="ECO:0007669"/>
    <property type="project" value="UniProtKB-SubCell"/>
</dbReference>
<dbReference type="RefSeq" id="WP_078754539.1">
    <property type="nucleotide sequence ID" value="NZ_FUXU01000119.1"/>
</dbReference>
<evidence type="ECO:0000256" key="2">
    <source>
        <dbReference type="ARBA" id="ARBA00013489"/>
    </source>
</evidence>
<evidence type="ECO:0000256" key="1">
    <source>
        <dbReference type="ARBA" id="ARBA00004429"/>
    </source>
</evidence>
<feature type="transmembrane region" description="Helical" evidence="9">
    <location>
        <begin position="392"/>
        <end position="410"/>
    </location>
</feature>
<comment type="subcellular location">
    <subcellularLocation>
        <location evidence="1">Cell inner membrane</location>
        <topology evidence="1">Multi-pass membrane protein</topology>
    </subcellularLocation>
</comment>
<protein>
    <recommendedName>
        <fullName evidence="2">Multidrug resistance protein NorM</fullName>
    </recommendedName>
    <alternativeName>
        <fullName evidence="8">Na(+)/drug antiporter</fullName>
    </alternativeName>
</protein>
<reference evidence="11" key="1">
    <citation type="submission" date="2017-02" db="EMBL/GenBank/DDBJ databases">
        <authorList>
            <person name="Varghese N."/>
            <person name="Submissions S."/>
        </authorList>
    </citation>
    <scope>NUCLEOTIDE SEQUENCE [LARGE SCALE GENOMIC DNA]</scope>
    <source>
        <strain evidence="11">DSM 22720</strain>
    </source>
</reference>
<feature type="transmembrane region" description="Helical" evidence="9">
    <location>
        <begin position="56"/>
        <end position="76"/>
    </location>
</feature>
<proteinExistence type="predicted"/>
<dbReference type="InterPro" id="IPR002528">
    <property type="entry name" value="MATE_fam"/>
</dbReference>
<dbReference type="PIRSF" id="PIRSF006603">
    <property type="entry name" value="DinF"/>
    <property type="match status" value="1"/>
</dbReference>
<dbReference type="Proteomes" id="UP000190162">
    <property type="component" value="Unassembled WGS sequence"/>
</dbReference>
<gene>
    <name evidence="10" type="ORF">SAMN02745132_04482</name>
</gene>
<dbReference type="Pfam" id="PF01554">
    <property type="entry name" value="MatE"/>
    <property type="match status" value="2"/>
</dbReference>
<dbReference type="InterPro" id="IPR048279">
    <property type="entry name" value="MdtK-like"/>
</dbReference>
<dbReference type="GO" id="GO:0042910">
    <property type="term" value="F:xenobiotic transmembrane transporter activity"/>
    <property type="evidence" value="ECO:0007669"/>
    <property type="project" value="InterPro"/>
</dbReference>
<keyword evidence="11" id="KW-1185">Reference proteome</keyword>
<accession>A0A1T4VXT1</accession>
<dbReference type="OrthoDB" id="9806302at2"/>
<evidence type="ECO:0000256" key="7">
    <source>
        <dbReference type="ARBA" id="ARBA00023136"/>
    </source>
</evidence>
<sequence>MSAENRVTQSSIIPTFFYFAVPSLLGLLAISSASIVDGIFVGRYLGSDALASINLLIPYFTFMFATSLMVAIGGTVKAGKYIGEKNYQSANTVFTQSILLVLGFTILMAILTGLFTDTLFELLGAPDDIHPIMAKYFRVISLCLIIQLSSLVLYYFVRADGFPVLATVSLTVAAATNVVLDIVFLGYMGLGIEWAAWATTIAQLLQILTLSAFFFNPKRQLTLSISKMKIKVLFSSLLNGSSEFINEISVGIVILIIHWLLVVEGGHSAVAGFSVANYLLFFSMMAYYGIVDAIHILVSQNYGAGKWLRIRQFMMMAATCVLVISLGFVSLAKNGAEVITNVFFADAVNASSTQAAFYISIIWPCLLFSGFNVLISAYFTAMQKPIQSLSIALSRGLILPVSLLFTFAFLTESLHFLYALPFAEAITLLVSLTLFVVQQKTPRLSMTQT</sequence>
<dbReference type="EMBL" id="FUXU01000119">
    <property type="protein sequence ID" value="SKA69645.1"/>
    <property type="molecule type" value="Genomic_DNA"/>
</dbReference>
<feature type="transmembrane region" description="Helical" evidence="9">
    <location>
        <begin position="310"/>
        <end position="332"/>
    </location>
</feature>
<feature type="transmembrane region" description="Helical" evidence="9">
    <location>
        <begin position="355"/>
        <end position="380"/>
    </location>
</feature>
<feature type="transmembrane region" description="Helical" evidence="9">
    <location>
        <begin position="164"/>
        <end position="188"/>
    </location>
</feature>
<evidence type="ECO:0000256" key="3">
    <source>
        <dbReference type="ARBA" id="ARBA00022448"/>
    </source>
</evidence>
<dbReference type="PANTHER" id="PTHR43823">
    <property type="entry name" value="SPORULATION PROTEIN YKVU"/>
    <property type="match status" value="1"/>
</dbReference>
<evidence type="ECO:0000313" key="10">
    <source>
        <dbReference type="EMBL" id="SKA69645.1"/>
    </source>
</evidence>
<dbReference type="PANTHER" id="PTHR43823:SF3">
    <property type="entry name" value="MULTIDRUG EXPORT PROTEIN MEPA"/>
    <property type="match status" value="1"/>
</dbReference>
<feature type="transmembrane region" description="Helical" evidence="9">
    <location>
        <begin position="97"/>
        <end position="116"/>
    </location>
</feature>